<dbReference type="InterPro" id="IPR003774">
    <property type="entry name" value="AlgH-like"/>
</dbReference>
<evidence type="ECO:0000313" key="3">
    <source>
        <dbReference type="Proteomes" id="UP000001058"/>
    </source>
</evidence>
<dbReference type="KEGG" id="vcn:VOLCADRAFT_93661"/>
<feature type="region of interest" description="Disordered" evidence="1">
    <location>
        <begin position="643"/>
        <end position="808"/>
    </location>
</feature>
<gene>
    <name evidence="2" type="ORF">VOLCADRAFT_93661</name>
</gene>
<feature type="compositionally biased region" description="Acidic residues" evidence="1">
    <location>
        <begin position="742"/>
        <end position="753"/>
    </location>
</feature>
<dbReference type="Proteomes" id="UP000001058">
    <property type="component" value="Unassembled WGS sequence"/>
</dbReference>
<dbReference type="InParanoid" id="D8U2P8"/>
<dbReference type="SUPFAM" id="SSF143456">
    <property type="entry name" value="VC0467-like"/>
    <property type="match status" value="1"/>
</dbReference>
<dbReference type="AlphaFoldDB" id="D8U2P8"/>
<feature type="compositionally biased region" description="Polar residues" evidence="1">
    <location>
        <begin position="377"/>
        <end position="396"/>
    </location>
</feature>
<dbReference type="GeneID" id="9627827"/>
<dbReference type="OrthoDB" id="272750at2759"/>
<protein>
    <recommendedName>
        <fullName evidence="4">Transcriptional regulator</fullName>
    </recommendedName>
</protein>
<dbReference type="PANTHER" id="PTHR31984:SF17">
    <property type="entry name" value="TRANSCRIPTIONAL REGULATOR"/>
    <property type="match status" value="1"/>
</dbReference>
<dbReference type="Pfam" id="PF02622">
    <property type="entry name" value="DUF179"/>
    <property type="match status" value="1"/>
</dbReference>
<keyword evidence="3" id="KW-1185">Reference proteome</keyword>
<accession>D8U2P8</accession>
<proteinExistence type="predicted"/>
<evidence type="ECO:0000256" key="1">
    <source>
        <dbReference type="SAM" id="MobiDB-lite"/>
    </source>
</evidence>
<feature type="compositionally biased region" description="Low complexity" evidence="1">
    <location>
        <begin position="681"/>
        <end position="723"/>
    </location>
</feature>
<organism evidence="3">
    <name type="scientific">Volvox carteri f. nagariensis</name>
    <dbReference type="NCBI Taxonomy" id="3068"/>
    <lineage>
        <taxon>Eukaryota</taxon>
        <taxon>Viridiplantae</taxon>
        <taxon>Chlorophyta</taxon>
        <taxon>core chlorophytes</taxon>
        <taxon>Chlorophyceae</taxon>
        <taxon>CS clade</taxon>
        <taxon>Chlamydomonadales</taxon>
        <taxon>Volvocaceae</taxon>
        <taxon>Volvox</taxon>
    </lineage>
</organism>
<sequence>MNLQELRGFFFRLSVESSCKGSTGSGDNTTKTVAGEYGRATSYSIKIDDYPATNNYPFNVAPCPRDCGCEANIDSSNSTSDFPAGGRVHISGSRRVVEALASRWAEILDLDSKAEFHPAAVLHDIVSWAIEEVAALHAYEREISTLSLNDMFVSFVSPDPPEGDGDVGNLLGDPMDVDVDVGVAFDVDLDGVEASSPTNSIGAGSATRTVASPRIDSPQWPGRGGGTQLAPPSLTPPSQPRRMPSTAQTQGPPSSSPSPPLRRSREQSRPPPWSWSVLPSEAASLAPRPKRSPRPLTSHLESMRRPSTLLHVPPQREPPPRPQTQLTPQTRLVQQHAEPPLRQLTKQPKPLPQPHKLPQKQQISQHRVPCSEMRPQRPSQLDQGVRTRASTSTESRPSFMRPTASSCAKSRNVTAVAADLAGHEEGFKACGLPQGFPTPDITGQDWRAFRAHLVAWEHSARRAAERSSQLQRPPYPPLVSGKSWAHPLAEPEAGCLLLARQDNMSWYTGSVILIASHDPRVGSVGYVLNKPANLTLGELKLLESVPGFQEAFGSQRMQLGGPLYLDRVALLHRLVGLRGSQKIAEGMYMGGLPDAIRLVTAGVLRPQDFTLVLGMCGWRPGQLVDEVAAGWWHLISASPDLVLPSPASPRSANTATEDCSNEGTIATNTTNTSSMGWPEGPRSSTSSPSSASPPSSASLKSRAAAGCSSSAASPSSALSCSRGRLQEHREEPPPPQQQQQQEGEEEEDEEEGALEVQRRRCMEAAEGGQTPSSSNSSSNSRNAGGRSSSSSSKGSRRRSGSAESAMYKRIARLAVRGA</sequence>
<reference evidence="2 3" key="1">
    <citation type="journal article" date="2010" name="Science">
        <title>Genomic analysis of organismal complexity in the multicellular green alga Volvox carteri.</title>
        <authorList>
            <person name="Prochnik S.E."/>
            <person name="Umen J."/>
            <person name="Nedelcu A.M."/>
            <person name="Hallmann A."/>
            <person name="Miller S.M."/>
            <person name="Nishii I."/>
            <person name="Ferris P."/>
            <person name="Kuo A."/>
            <person name="Mitros T."/>
            <person name="Fritz-Laylin L.K."/>
            <person name="Hellsten U."/>
            <person name="Chapman J."/>
            <person name="Simakov O."/>
            <person name="Rensing S.A."/>
            <person name="Terry A."/>
            <person name="Pangilinan J."/>
            <person name="Kapitonov V."/>
            <person name="Jurka J."/>
            <person name="Salamov A."/>
            <person name="Shapiro H."/>
            <person name="Schmutz J."/>
            <person name="Grimwood J."/>
            <person name="Lindquist E."/>
            <person name="Lucas S."/>
            <person name="Grigoriev I.V."/>
            <person name="Schmitt R."/>
            <person name="Kirk D."/>
            <person name="Rokhsar D.S."/>
        </authorList>
    </citation>
    <scope>NUCLEOTIDE SEQUENCE [LARGE SCALE GENOMIC DNA]</scope>
    <source>
        <strain evidence="3">f. Nagariensis / Eve</strain>
    </source>
</reference>
<feature type="compositionally biased region" description="Polar residues" evidence="1">
    <location>
        <begin position="648"/>
        <end position="675"/>
    </location>
</feature>
<dbReference type="EMBL" id="GL378354">
    <property type="protein sequence ID" value="EFJ45844.1"/>
    <property type="molecule type" value="Genomic_DNA"/>
</dbReference>
<dbReference type="Gene3D" id="3.40.1740.10">
    <property type="entry name" value="VC0467-like"/>
    <property type="match status" value="1"/>
</dbReference>
<dbReference type="PANTHER" id="PTHR31984">
    <property type="entry name" value="TRANSPORTER, PUTATIVE (DUF179)-RELATED"/>
    <property type="match status" value="1"/>
</dbReference>
<feature type="region of interest" description="Disordered" evidence="1">
    <location>
        <begin position="193"/>
        <end position="405"/>
    </location>
</feature>
<dbReference type="RefSeq" id="XP_002952922.1">
    <property type="nucleotide sequence ID" value="XM_002952876.1"/>
</dbReference>
<evidence type="ECO:0000313" key="2">
    <source>
        <dbReference type="EMBL" id="EFJ45844.1"/>
    </source>
</evidence>
<feature type="compositionally biased region" description="Low complexity" evidence="1">
    <location>
        <begin position="772"/>
        <end position="793"/>
    </location>
</feature>
<dbReference type="eggNOG" id="ENOG502QRDU">
    <property type="taxonomic scope" value="Eukaryota"/>
</dbReference>
<feature type="compositionally biased region" description="Low complexity" evidence="1">
    <location>
        <begin position="323"/>
        <end position="348"/>
    </location>
</feature>
<feature type="compositionally biased region" description="Polar residues" evidence="1">
    <location>
        <begin position="195"/>
        <end position="210"/>
    </location>
</feature>
<name>D8U2P8_VOLCA</name>
<evidence type="ECO:0008006" key="4">
    <source>
        <dbReference type="Google" id="ProtNLM"/>
    </source>
</evidence>